<comment type="caution">
    <text evidence="1">The sequence shown here is derived from an EMBL/GenBank/DDBJ whole genome shotgun (WGS) entry which is preliminary data.</text>
</comment>
<evidence type="ECO:0000313" key="1">
    <source>
        <dbReference type="EMBL" id="KAJ8113165.1"/>
    </source>
</evidence>
<organism evidence="1 2">
    <name type="scientific">Nemania bipapillata</name>
    <dbReference type="NCBI Taxonomy" id="110536"/>
    <lineage>
        <taxon>Eukaryota</taxon>
        <taxon>Fungi</taxon>
        <taxon>Dikarya</taxon>
        <taxon>Ascomycota</taxon>
        <taxon>Pezizomycotina</taxon>
        <taxon>Sordariomycetes</taxon>
        <taxon>Xylariomycetidae</taxon>
        <taxon>Xylariales</taxon>
        <taxon>Xylariaceae</taxon>
        <taxon>Nemania</taxon>
    </lineage>
</organism>
<gene>
    <name evidence="1" type="ORF">ONZ43_g5215</name>
</gene>
<dbReference type="EMBL" id="JAPESX010001562">
    <property type="protein sequence ID" value="KAJ8113165.1"/>
    <property type="molecule type" value="Genomic_DNA"/>
</dbReference>
<reference evidence="1" key="1">
    <citation type="submission" date="2022-11" db="EMBL/GenBank/DDBJ databases">
        <title>Genome Sequence of Nemania bipapillata.</title>
        <authorList>
            <person name="Buettner E."/>
        </authorList>
    </citation>
    <scope>NUCLEOTIDE SEQUENCE</scope>
    <source>
        <strain evidence="1">CP14</strain>
    </source>
</reference>
<name>A0ACC2IDB4_9PEZI</name>
<keyword evidence="2" id="KW-1185">Reference proteome</keyword>
<protein>
    <submittedName>
        <fullName evidence="1">Uncharacterized protein</fullName>
    </submittedName>
</protein>
<dbReference type="Proteomes" id="UP001153334">
    <property type="component" value="Unassembled WGS sequence"/>
</dbReference>
<sequence>MEDTDLIARIYAYPDQYADNAVSAITSTQQYIVPEQPSQKPEEVHQSRSSRASTEPPELPTGGWLGRFPYLELRFSRGPRTSTGIIFGNDDTCDIVLPRAFGISRRHFALTYKNEFNNGPYRLVLRDLGSTFGTAVLYNNKGSEVRRNFDWILDVFDVPNTRPITLKLCDQLRFSIVVTKHNRKSPTYIENVERFRQGAATTEDLVDTLRLNSGPLTRRDTQADSPTSQPIIIPFRRLGEGGFGRVHRCWDVSTREEFACKSPRSKDFDKVAWEKELKMMKDISHEENIVRLFHWRLEPVPLMYMEYMPFGNLADANKQAPFSPNDWALILHQSASALAYLHQLPDPICHRDIKPENILVRSRNPLHIKLSDFGLSKAGDFRSCVGTEGYHAPEVILRQLVEGYYTTSADIWSLGVTILEYAYGLPEKYSGPLWITKLDDYMKKQPAHGLMNILRRMVTYDPLQRLSAKECADEALALFDLSHNPPEAPGPSFPTAGAYGARPSGLENELDPTKRIVVPPGFRVLAWNQIPIVFQPTERTINATHLLKLSAHDRSKLRKFFDTNPQMKKTVLRGGYTGGTYISLDDVSFFCDYFGLNYDAIRRLLAPAMESNTTRPVHHHEDD</sequence>
<proteinExistence type="predicted"/>
<accession>A0ACC2IDB4</accession>
<evidence type="ECO:0000313" key="2">
    <source>
        <dbReference type="Proteomes" id="UP001153334"/>
    </source>
</evidence>